<dbReference type="Proteomes" id="UP000603602">
    <property type="component" value="Unassembled WGS sequence"/>
</dbReference>
<dbReference type="Pfam" id="PF09984">
    <property type="entry name" value="sCache_4"/>
    <property type="match status" value="1"/>
</dbReference>
<feature type="modified residue" description="4-aspartylphosphate" evidence="7">
    <location>
        <position position="566"/>
    </location>
</feature>
<dbReference type="Gene3D" id="3.30.565.10">
    <property type="entry name" value="Histidine kinase-like ATPase, C-terminal domain"/>
    <property type="match status" value="1"/>
</dbReference>
<evidence type="ECO:0000256" key="5">
    <source>
        <dbReference type="ARBA" id="ARBA00022679"/>
    </source>
</evidence>
<dbReference type="RefSeq" id="WP_187719043.1">
    <property type="nucleotide sequence ID" value="NZ_JACTAH010000002.1"/>
</dbReference>
<dbReference type="InterPro" id="IPR001789">
    <property type="entry name" value="Sig_transdc_resp-reg_receiver"/>
</dbReference>
<dbReference type="Pfam" id="PF02518">
    <property type="entry name" value="HATPase_c"/>
    <property type="match status" value="1"/>
</dbReference>
<proteinExistence type="predicted"/>
<evidence type="ECO:0000259" key="10">
    <source>
        <dbReference type="PROSITE" id="PS50109"/>
    </source>
</evidence>
<dbReference type="SMART" id="SM00304">
    <property type="entry name" value="HAMP"/>
    <property type="match status" value="1"/>
</dbReference>
<dbReference type="Gene3D" id="1.10.287.130">
    <property type="match status" value="1"/>
</dbReference>
<keyword evidence="5" id="KW-0808">Transferase</keyword>
<dbReference type="Gene3D" id="3.40.50.2300">
    <property type="match status" value="1"/>
</dbReference>
<keyword evidence="8" id="KW-0175">Coiled coil</keyword>
<dbReference type="EC" id="2.7.13.3" evidence="3"/>
<evidence type="ECO:0000256" key="3">
    <source>
        <dbReference type="ARBA" id="ARBA00012438"/>
    </source>
</evidence>
<feature type="domain" description="HAMP" evidence="12">
    <location>
        <begin position="196"/>
        <end position="248"/>
    </location>
</feature>
<name>A0ABR9BE33_9RHOO</name>
<dbReference type="PRINTS" id="PR00344">
    <property type="entry name" value="BCTRLSENSOR"/>
</dbReference>
<comment type="caution">
    <text evidence="13">The sequence shown here is derived from an EMBL/GenBank/DDBJ whole genome shotgun (WGS) entry which is preliminary data.</text>
</comment>
<evidence type="ECO:0000256" key="6">
    <source>
        <dbReference type="ARBA" id="ARBA00022777"/>
    </source>
</evidence>
<dbReference type="SUPFAM" id="SSF47384">
    <property type="entry name" value="Homodimeric domain of signal transducing histidine kinase"/>
    <property type="match status" value="1"/>
</dbReference>
<keyword evidence="9" id="KW-0472">Membrane</keyword>
<dbReference type="InterPro" id="IPR003660">
    <property type="entry name" value="HAMP_dom"/>
</dbReference>
<dbReference type="SUPFAM" id="SSF55874">
    <property type="entry name" value="ATPase domain of HSP90 chaperone/DNA topoisomerase II/histidine kinase"/>
    <property type="match status" value="1"/>
</dbReference>
<dbReference type="EMBL" id="JACYTO010000002">
    <property type="protein sequence ID" value="MBD8504278.1"/>
    <property type="molecule type" value="Genomic_DNA"/>
</dbReference>
<sequence length="635" mass="67629">MKIDWGVRARVILAALLPMLALAVVLTVFYTSSRLSDLEEAHAARGLALARQLAAASEYAVFAGNRETLQQLASAVLAESDVVAVNIIDPGGQVLAHSGRGVTAGGSDSAALAPRDLLRIVEPIEPSNVRLDDAFGLGEEAPGAANPTTTPALGTVVLDVSRERLKVQRNELLQAAAVSVLLVLVGSLLLATWLSRGVSGPIRSVARAVARIGQGRLSERVPDTGGGSLKLLSNGVNEMASRLEEMHDNMARRIMEATAELRARKDEAEQANLAKSRFLAAASHDLRQPMHALGLFVTELAQLSHAPQARHLVQKIAASAEAMENLLDSLLDISKLDAGVLHPNLRPFPLQPILDRIAAEQRDAAAAKGLRLRVRPSSAWALSDPVLFERILTNLASNAIRYTHAGAVMVACRPRGGTLRVEVRDSGVGIAADEQEIIFQEFVQLDNPERARDKGLGLGLAIVRRLTDLLGHRLSLRSAPGKGSVFSLELPAAEPDQARPGAAAERSPGDLGGWRIALLEDDPLARAGMQGLLTTWGCEVQAAATLDELLAAYEDDALPPELLISDFRLHGPADGIEILACLRARWGAELPAVLISGDTGAETLKRAQAAALPLLHKPVRPARLRALLHRLHGGH</sequence>
<organism evidence="13 14">
    <name type="scientific">Thauera sedimentorum</name>
    <dbReference type="NCBI Taxonomy" id="2767595"/>
    <lineage>
        <taxon>Bacteria</taxon>
        <taxon>Pseudomonadati</taxon>
        <taxon>Pseudomonadota</taxon>
        <taxon>Betaproteobacteria</taxon>
        <taxon>Rhodocyclales</taxon>
        <taxon>Zoogloeaceae</taxon>
        <taxon>Thauera</taxon>
    </lineage>
</organism>
<evidence type="ECO:0000259" key="11">
    <source>
        <dbReference type="PROSITE" id="PS50110"/>
    </source>
</evidence>
<comment type="catalytic activity">
    <reaction evidence="1">
        <text>ATP + protein L-histidine = ADP + protein N-phospho-L-histidine.</text>
        <dbReference type="EC" id="2.7.13.3"/>
    </reaction>
</comment>
<dbReference type="SMART" id="SM00387">
    <property type="entry name" value="HATPase_c"/>
    <property type="match status" value="1"/>
</dbReference>
<dbReference type="SUPFAM" id="SSF158472">
    <property type="entry name" value="HAMP domain-like"/>
    <property type="match status" value="1"/>
</dbReference>
<feature type="coiled-coil region" evidence="8">
    <location>
        <begin position="240"/>
        <end position="274"/>
    </location>
</feature>
<dbReference type="PANTHER" id="PTHR43047:SF9">
    <property type="entry name" value="HISTIDINE KINASE"/>
    <property type="match status" value="1"/>
</dbReference>
<dbReference type="InterPro" id="IPR003594">
    <property type="entry name" value="HATPase_dom"/>
</dbReference>
<feature type="transmembrane region" description="Helical" evidence="9">
    <location>
        <begin position="172"/>
        <end position="194"/>
    </location>
</feature>
<evidence type="ECO:0000256" key="8">
    <source>
        <dbReference type="SAM" id="Coils"/>
    </source>
</evidence>
<accession>A0ABR9BE33</accession>
<dbReference type="CDD" id="cd00082">
    <property type="entry name" value="HisKA"/>
    <property type="match status" value="1"/>
</dbReference>
<evidence type="ECO:0000259" key="12">
    <source>
        <dbReference type="PROSITE" id="PS50885"/>
    </source>
</evidence>
<dbReference type="SMART" id="SM00448">
    <property type="entry name" value="REC"/>
    <property type="match status" value="1"/>
</dbReference>
<dbReference type="Pfam" id="PF00672">
    <property type="entry name" value="HAMP"/>
    <property type="match status" value="1"/>
</dbReference>
<dbReference type="SUPFAM" id="SSF52172">
    <property type="entry name" value="CheY-like"/>
    <property type="match status" value="1"/>
</dbReference>
<feature type="transmembrane region" description="Helical" evidence="9">
    <location>
        <begin position="12"/>
        <end position="30"/>
    </location>
</feature>
<dbReference type="Pfam" id="PF00512">
    <property type="entry name" value="HisKA"/>
    <property type="match status" value="1"/>
</dbReference>
<dbReference type="InterPro" id="IPR019247">
    <property type="entry name" value="Histidine_kinase_BarA_N"/>
</dbReference>
<evidence type="ECO:0000256" key="2">
    <source>
        <dbReference type="ARBA" id="ARBA00004370"/>
    </source>
</evidence>
<keyword evidence="14" id="KW-1185">Reference proteome</keyword>
<evidence type="ECO:0000313" key="13">
    <source>
        <dbReference type="EMBL" id="MBD8504278.1"/>
    </source>
</evidence>
<feature type="domain" description="Response regulatory" evidence="11">
    <location>
        <begin position="515"/>
        <end position="632"/>
    </location>
</feature>
<gene>
    <name evidence="13" type="ORF">IFO67_15390</name>
</gene>
<dbReference type="PROSITE" id="PS50885">
    <property type="entry name" value="HAMP"/>
    <property type="match status" value="1"/>
</dbReference>
<evidence type="ECO:0000256" key="1">
    <source>
        <dbReference type="ARBA" id="ARBA00000085"/>
    </source>
</evidence>
<dbReference type="InterPro" id="IPR003661">
    <property type="entry name" value="HisK_dim/P_dom"/>
</dbReference>
<reference evidence="14" key="1">
    <citation type="submission" date="2023-07" db="EMBL/GenBank/DDBJ databases">
        <title>Thauera sp. CAU 1555 isolated from sand of Yaerae Beach.</title>
        <authorList>
            <person name="Kim W."/>
        </authorList>
    </citation>
    <scope>NUCLEOTIDE SEQUENCE [LARGE SCALE GENOMIC DNA]</scope>
    <source>
        <strain evidence="14">CAU 1555</strain>
    </source>
</reference>
<keyword evidence="6" id="KW-0418">Kinase</keyword>
<evidence type="ECO:0000256" key="9">
    <source>
        <dbReference type="SAM" id="Phobius"/>
    </source>
</evidence>
<dbReference type="CDD" id="cd06225">
    <property type="entry name" value="HAMP"/>
    <property type="match status" value="1"/>
</dbReference>
<protein>
    <recommendedName>
        <fullName evidence="3">histidine kinase</fullName>
        <ecNumber evidence="3">2.7.13.3</ecNumber>
    </recommendedName>
</protein>
<dbReference type="InterPro" id="IPR011006">
    <property type="entry name" value="CheY-like_superfamily"/>
</dbReference>
<dbReference type="Gene3D" id="6.10.340.10">
    <property type="match status" value="1"/>
</dbReference>
<dbReference type="PROSITE" id="PS50110">
    <property type="entry name" value="RESPONSE_REGULATORY"/>
    <property type="match status" value="1"/>
</dbReference>
<keyword evidence="4 7" id="KW-0597">Phosphoprotein</keyword>
<feature type="domain" description="Histidine kinase" evidence="10">
    <location>
        <begin position="281"/>
        <end position="494"/>
    </location>
</feature>
<dbReference type="PANTHER" id="PTHR43047">
    <property type="entry name" value="TWO-COMPONENT HISTIDINE PROTEIN KINASE"/>
    <property type="match status" value="1"/>
</dbReference>
<keyword evidence="9" id="KW-0812">Transmembrane</keyword>
<comment type="subcellular location">
    <subcellularLocation>
        <location evidence="2">Membrane</location>
    </subcellularLocation>
</comment>
<evidence type="ECO:0000256" key="4">
    <source>
        <dbReference type="ARBA" id="ARBA00022553"/>
    </source>
</evidence>
<dbReference type="Pfam" id="PF00072">
    <property type="entry name" value="Response_reg"/>
    <property type="match status" value="1"/>
</dbReference>
<dbReference type="SMART" id="SM00388">
    <property type="entry name" value="HisKA"/>
    <property type="match status" value="1"/>
</dbReference>
<keyword evidence="9" id="KW-1133">Transmembrane helix</keyword>
<evidence type="ECO:0000313" key="14">
    <source>
        <dbReference type="Proteomes" id="UP000603602"/>
    </source>
</evidence>
<dbReference type="InterPro" id="IPR036097">
    <property type="entry name" value="HisK_dim/P_sf"/>
</dbReference>
<evidence type="ECO:0000256" key="7">
    <source>
        <dbReference type="PROSITE-ProRule" id="PRU00169"/>
    </source>
</evidence>
<dbReference type="InterPro" id="IPR036890">
    <property type="entry name" value="HATPase_C_sf"/>
</dbReference>
<dbReference type="PROSITE" id="PS50109">
    <property type="entry name" value="HIS_KIN"/>
    <property type="match status" value="1"/>
</dbReference>
<dbReference type="InterPro" id="IPR005467">
    <property type="entry name" value="His_kinase_dom"/>
</dbReference>
<dbReference type="InterPro" id="IPR004358">
    <property type="entry name" value="Sig_transdc_His_kin-like_C"/>
</dbReference>